<dbReference type="InterPro" id="IPR010982">
    <property type="entry name" value="Lambda_DNA-bd_dom_sf"/>
</dbReference>
<evidence type="ECO:0000259" key="1">
    <source>
        <dbReference type="PROSITE" id="PS50943"/>
    </source>
</evidence>
<dbReference type="AlphaFoldDB" id="A0A4S4G1T5"/>
<dbReference type="Gene3D" id="1.10.260.40">
    <property type="entry name" value="lambda repressor-like DNA-binding domains"/>
    <property type="match status" value="1"/>
</dbReference>
<protein>
    <submittedName>
        <fullName evidence="2">Helix-turn-helix transcriptional regulator</fullName>
    </submittedName>
</protein>
<comment type="caution">
    <text evidence="2">The sequence shown here is derived from an EMBL/GenBank/DDBJ whole genome shotgun (WGS) entry which is preliminary data.</text>
</comment>
<evidence type="ECO:0000313" key="3">
    <source>
        <dbReference type="Proteomes" id="UP000308978"/>
    </source>
</evidence>
<dbReference type="CDD" id="cd00093">
    <property type="entry name" value="HTH_XRE"/>
    <property type="match status" value="1"/>
</dbReference>
<proteinExistence type="predicted"/>
<accession>A0A4S4G1T5</accession>
<gene>
    <name evidence="2" type="ORF">E5986_07570</name>
</gene>
<dbReference type="SUPFAM" id="SSF47413">
    <property type="entry name" value="lambda repressor-like DNA-binding domains"/>
    <property type="match status" value="1"/>
</dbReference>
<dbReference type="RefSeq" id="WP_016310461.1">
    <property type="nucleotide sequence ID" value="NZ_SSTJ01000009.1"/>
</dbReference>
<dbReference type="SMART" id="SM00530">
    <property type="entry name" value="HTH_XRE"/>
    <property type="match status" value="1"/>
</dbReference>
<dbReference type="InterPro" id="IPR001387">
    <property type="entry name" value="Cro/C1-type_HTH"/>
</dbReference>
<evidence type="ECO:0000313" key="2">
    <source>
        <dbReference type="EMBL" id="THG36924.1"/>
    </source>
</evidence>
<dbReference type="GO" id="GO:0003677">
    <property type="term" value="F:DNA binding"/>
    <property type="evidence" value="ECO:0007669"/>
    <property type="project" value="InterPro"/>
</dbReference>
<name>A0A4S4G1T5_9ACTN</name>
<dbReference type="EMBL" id="SSTJ01000009">
    <property type="protein sequence ID" value="THG36924.1"/>
    <property type="molecule type" value="Genomic_DNA"/>
</dbReference>
<dbReference type="GeneID" id="82191636"/>
<dbReference type="Pfam" id="PF01381">
    <property type="entry name" value="HTH_3"/>
    <property type="match status" value="1"/>
</dbReference>
<organism evidence="2 3">
    <name type="scientific">Adlercreutzia caecimuris</name>
    <dbReference type="NCBI Taxonomy" id="671266"/>
    <lineage>
        <taxon>Bacteria</taxon>
        <taxon>Bacillati</taxon>
        <taxon>Actinomycetota</taxon>
        <taxon>Coriobacteriia</taxon>
        <taxon>Eggerthellales</taxon>
        <taxon>Eggerthellaceae</taxon>
        <taxon>Adlercreutzia</taxon>
    </lineage>
</organism>
<dbReference type="Proteomes" id="UP000308978">
    <property type="component" value="Unassembled WGS sequence"/>
</dbReference>
<reference evidence="2 3" key="1">
    <citation type="submission" date="2019-04" db="EMBL/GenBank/DDBJ databases">
        <title>Microbes associate with the intestines of laboratory mice.</title>
        <authorList>
            <person name="Navarre W."/>
            <person name="Wong E."/>
            <person name="Huang K.C."/>
            <person name="Tropini C."/>
            <person name="Ng K."/>
            <person name="Yu B."/>
        </authorList>
    </citation>
    <scope>NUCLEOTIDE SEQUENCE [LARGE SCALE GENOMIC DNA]</scope>
    <source>
        <strain evidence="2 3">NM80_B27</strain>
    </source>
</reference>
<sequence>MGRIVYEVINFDFEYLDDARETLGALFDIGVNEWKVPGDDLAQAFLASGVAEQFERRNPTYVSGKSALDLLRLLAPYLDTERPAPEHAQVVPREDYWLGWILAYYQMETGRPYRQVFDAVPYEELAGMFYPLHEAPEGKFVEALNRRLAAAQLPTRLYRQRKICGMSQKQLAEASGVGLRSVQMYEQRQKNINHAAAETLYRLAFALRCSMENLLER</sequence>
<dbReference type="PROSITE" id="PS50943">
    <property type="entry name" value="HTH_CROC1"/>
    <property type="match status" value="1"/>
</dbReference>
<feature type="domain" description="HTH cro/C1-type" evidence="1">
    <location>
        <begin position="157"/>
        <end position="214"/>
    </location>
</feature>